<dbReference type="PANTHER" id="PTHR43806">
    <property type="entry name" value="PEPTIDASE S8"/>
    <property type="match status" value="1"/>
</dbReference>
<dbReference type="PANTHER" id="PTHR43806:SF11">
    <property type="entry name" value="CEREVISIN-RELATED"/>
    <property type="match status" value="1"/>
</dbReference>
<evidence type="ECO:0000256" key="2">
    <source>
        <dbReference type="ARBA" id="ARBA00022670"/>
    </source>
</evidence>
<dbReference type="PROSITE" id="PS00137">
    <property type="entry name" value="SUBTILASE_HIS"/>
    <property type="match status" value="1"/>
</dbReference>
<dbReference type="InterPro" id="IPR023827">
    <property type="entry name" value="Peptidase_S8_Asp-AS"/>
</dbReference>
<proteinExistence type="inferred from homology"/>
<dbReference type="RefSeq" id="WP_089680609.1">
    <property type="nucleotide sequence ID" value="NZ_FNFO01000002.1"/>
</dbReference>
<gene>
    <name evidence="10" type="ORF">SAMN05421823_102725</name>
</gene>
<dbReference type="NCBIfam" id="TIGR04183">
    <property type="entry name" value="Por_Secre_tail"/>
    <property type="match status" value="1"/>
</dbReference>
<evidence type="ECO:0000256" key="1">
    <source>
        <dbReference type="ARBA" id="ARBA00011073"/>
    </source>
</evidence>
<feature type="active site" description="Charge relay system" evidence="5">
    <location>
        <position position="391"/>
    </location>
</feature>
<evidence type="ECO:0000256" key="3">
    <source>
        <dbReference type="ARBA" id="ARBA00022801"/>
    </source>
</evidence>
<evidence type="ECO:0000256" key="7">
    <source>
        <dbReference type="SAM" id="SignalP"/>
    </source>
</evidence>
<dbReference type="STRING" id="1075417.SAMN05421823_102725"/>
<dbReference type="Pfam" id="PF18962">
    <property type="entry name" value="Por_Secre_tail"/>
    <property type="match status" value="1"/>
</dbReference>
<comment type="similarity">
    <text evidence="1 5 6">Belongs to the peptidase S8 family.</text>
</comment>
<dbReference type="InterPro" id="IPR000209">
    <property type="entry name" value="Peptidase_S8/S53_dom"/>
</dbReference>
<accession>A0A1G9BVP9</accession>
<dbReference type="InterPro" id="IPR015500">
    <property type="entry name" value="Peptidase_S8_subtilisin-rel"/>
</dbReference>
<feature type="domain" description="Secretion system C-terminal sorting" evidence="9">
    <location>
        <begin position="1034"/>
        <end position="1110"/>
    </location>
</feature>
<dbReference type="PROSITE" id="PS00138">
    <property type="entry name" value="SUBTILASE_SER"/>
    <property type="match status" value="1"/>
</dbReference>
<feature type="active site" description="Charge relay system" evidence="5">
    <location>
        <position position="179"/>
    </location>
</feature>
<dbReference type="GO" id="GO:0004252">
    <property type="term" value="F:serine-type endopeptidase activity"/>
    <property type="evidence" value="ECO:0007669"/>
    <property type="project" value="UniProtKB-UniRule"/>
</dbReference>
<dbReference type="InterPro" id="IPR023828">
    <property type="entry name" value="Peptidase_S8_Ser-AS"/>
</dbReference>
<keyword evidence="3 5" id="KW-0378">Hydrolase</keyword>
<dbReference type="Proteomes" id="UP000198510">
    <property type="component" value="Unassembled WGS sequence"/>
</dbReference>
<organism evidence="10 11">
    <name type="scientific">Catalinimonas alkaloidigena</name>
    <dbReference type="NCBI Taxonomy" id="1075417"/>
    <lineage>
        <taxon>Bacteria</taxon>
        <taxon>Pseudomonadati</taxon>
        <taxon>Bacteroidota</taxon>
        <taxon>Cytophagia</taxon>
        <taxon>Cytophagales</taxon>
        <taxon>Catalimonadaceae</taxon>
        <taxon>Catalinimonas</taxon>
    </lineage>
</organism>
<dbReference type="InterPro" id="IPR036852">
    <property type="entry name" value="Peptidase_S8/S53_dom_sf"/>
</dbReference>
<dbReference type="InterPro" id="IPR022398">
    <property type="entry name" value="Peptidase_S8_His-AS"/>
</dbReference>
<keyword evidence="11" id="KW-1185">Reference proteome</keyword>
<dbReference type="EMBL" id="FNFO01000002">
    <property type="protein sequence ID" value="SDK43460.1"/>
    <property type="molecule type" value="Genomic_DNA"/>
</dbReference>
<evidence type="ECO:0000256" key="4">
    <source>
        <dbReference type="ARBA" id="ARBA00022825"/>
    </source>
</evidence>
<evidence type="ECO:0000313" key="10">
    <source>
        <dbReference type="EMBL" id="SDK43460.1"/>
    </source>
</evidence>
<feature type="active site" description="Charge relay system" evidence="5">
    <location>
        <position position="233"/>
    </location>
</feature>
<dbReference type="GO" id="GO:0006508">
    <property type="term" value="P:proteolysis"/>
    <property type="evidence" value="ECO:0007669"/>
    <property type="project" value="UniProtKB-KW"/>
</dbReference>
<keyword evidence="4 5" id="KW-0720">Serine protease</keyword>
<protein>
    <submittedName>
        <fullName evidence="10">Por secretion system C-terminal sorting domain-containing protein</fullName>
    </submittedName>
</protein>
<dbReference type="Pfam" id="PF00082">
    <property type="entry name" value="Peptidase_S8"/>
    <property type="match status" value="1"/>
</dbReference>
<dbReference type="InterPro" id="IPR026444">
    <property type="entry name" value="Secre_tail"/>
</dbReference>
<name>A0A1G9BVP9_9BACT</name>
<sequence>MRWSVGFLIFLTLVTILSASALAQPTKKGSSKKNDQWDYLVVKIDSTAEDLPSDLKALIARLGGMNRGKAFPALHKQVVRNPKALTTQSLKRTPTPLDGIYNIELPAGALAEPVLEVLRQHPAVTYAEPHYEYEPLYVPSDPHAQPGTGNQRNMLALIKAWEGWDVQQGSDDILIGLVDTGFNLDHPDLRDNVAYNLADPINGIDDDGDGYVDNYAGWDLSDGDNDVMETWGHGSQVAGMASATFNNGKGIAGIGGKSRFLPIKIYGDNNGRFRGYEGIVYAAEHGCKVINLSWGRRGQPSAYEQDIINYAALTHDAVLVAAAGNDGVQSLFYPASYDHVISVTGVGTGNRADRKVASAEYNTAVDLAAPGEGLYSTNMNGGYSSGQTGTSFASPIVAGAAALVRAHFPELSADQVAARLKQSADPIDHLNAAYAGKLGNGRLNLYRALTETNLYSVSLKSWQVATHGMNTAWPGEAVPIWCTFSNYLSPLERIDLLLTTSSPYVTVIKDDSYLEEVRSGDSARNTTQPFRIKLAANTPAWHNATFTVIYKYAGRQEEARFTVAFNPDYIDLSADQVLATITSTGRIGFNDVRWMRQGNGFKYQNTNLLREAGLIVALAPDRVSDCVRNDSWSYNDDFKTAMGVYPANTTDRQLINSVLTDEAAPGTAGVRVTQRAYAWQAAPLRNTVVMEYRVENITNQDFEDLYVGLYADWNVGVDAQRNGVAWDASHQLSYTYDQQGGSPLGGIALLSPQQPTSYALSFEREEGPIILYDGLSKEEKHQAFTNGTDFATLEGSDVSNIIGARVAHLNRGESATIAFALLAEHNLDELQATTELIAQQFRREHTGPVPTGSSTVYEGDSAQVQPRKGSRFRFYYHPDDSLPFYEGAQVVTTSLQRDTVFYVSNTDSLFESKKATYRVNVLEPGVPLPIELTSFTASAENEAVVLRWVTASETNNAFFTVERSADGVHFEALGRLDGAGTSQFTHSYHFTDPSPLGGLSYYRLRQTDYDGASTTSSLRSVQFGRSGTFSVRAFPNPTRGSFNLALRERKDPVWSVTLVDMTGRQVYHASFTEPVARQEAHRMENLSLQPGVYLLQVRSGQDVSTQRLVVE</sequence>
<feature type="chain" id="PRO_5011563499" evidence="7">
    <location>
        <begin position="24"/>
        <end position="1111"/>
    </location>
</feature>
<evidence type="ECO:0000256" key="5">
    <source>
        <dbReference type="PROSITE-ProRule" id="PRU01240"/>
    </source>
</evidence>
<dbReference type="PROSITE" id="PS00136">
    <property type="entry name" value="SUBTILASE_ASP"/>
    <property type="match status" value="1"/>
</dbReference>
<dbReference type="PRINTS" id="PR00723">
    <property type="entry name" value="SUBTILISIN"/>
</dbReference>
<dbReference type="InterPro" id="IPR050131">
    <property type="entry name" value="Peptidase_S8_subtilisin-like"/>
</dbReference>
<feature type="domain" description="Peptidase S8/S53" evidence="8">
    <location>
        <begin position="171"/>
        <end position="425"/>
    </location>
</feature>
<dbReference type="Gene3D" id="3.40.50.200">
    <property type="entry name" value="Peptidase S8/S53 domain"/>
    <property type="match status" value="1"/>
</dbReference>
<dbReference type="AlphaFoldDB" id="A0A1G9BVP9"/>
<evidence type="ECO:0000256" key="6">
    <source>
        <dbReference type="RuleBase" id="RU003355"/>
    </source>
</evidence>
<keyword evidence="7" id="KW-0732">Signal</keyword>
<keyword evidence="2 5" id="KW-0645">Protease</keyword>
<evidence type="ECO:0000313" key="11">
    <source>
        <dbReference type="Proteomes" id="UP000198510"/>
    </source>
</evidence>
<reference evidence="10 11" key="1">
    <citation type="submission" date="2016-10" db="EMBL/GenBank/DDBJ databases">
        <authorList>
            <person name="de Groot N.N."/>
        </authorList>
    </citation>
    <scope>NUCLEOTIDE SEQUENCE [LARGE SCALE GENOMIC DNA]</scope>
    <source>
        <strain evidence="10 11">DSM 25186</strain>
    </source>
</reference>
<dbReference type="OrthoDB" id="9813435at2"/>
<dbReference type="PROSITE" id="PS51892">
    <property type="entry name" value="SUBTILASE"/>
    <property type="match status" value="1"/>
</dbReference>
<dbReference type="SUPFAM" id="SSF52743">
    <property type="entry name" value="Subtilisin-like"/>
    <property type="match status" value="1"/>
</dbReference>
<evidence type="ECO:0000259" key="8">
    <source>
        <dbReference type="Pfam" id="PF00082"/>
    </source>
</evidence>
<feature type="signal peptide" evidence="7">
    <location>
        <begin position="1"/>
        <end position="23"/>
    </location>
</feature>
<evidence type="ECO:0000259" key="9">
    <source>
        <dbReference type="Pfam" id="PF18962"/>
    </source>
</evidence>